<dbReference type="EMBL" id="FXTZ01000017">
    <property type="protein sequence ID" value="SMP34189.1"/>
    <property type="molecule type" value="Genomic_DNA"/>
</dbReference>
<keyword evidence="2" id="KW-1185">Reference proteome</keyword>
<evidence type="ECO:0000313" key="1">
    <source>
        <dbReference type="EMBL" id="SMP34189.1"/>
    </source>
</evidence>
<sequence length="518" mass="61252">MKKNYNEFEKQKVRNKALKYAIKTLTKNRFKSTIARKSYVRDIKNYFQNNGTSNDKKVSSLLLDSEIDKWEAFYKSIIKKKKPSELRVAYLSGPNPENDIEVLIKYGILPENIWAFESDNKVYNSAIISALESQFPFVKIYKGKIENYLKILPFKFDIIYLDFCATISSDKTISVVRDIFLYQKLETLGILITNFSLPNTENVENKDYREVLNLLAANYLFPKSFTEKISGLGGGFTESAECHGISADEFLEIAKNNELNFYSQLITRILYDLPSVLIPYQRLANNNALINLFFKNFSQNSFNKNYNEDLQCFPNDNSLVWGLSDFLGINKKTFHQNFTRFKSQLSIDSDASKLLKNIELVSYFMTERMEDNLHSEKLEKIRKSWRINNKYIFCDVFMFHQLKDILIGQLTSPYFYNVDFTKRWLYNAKKTDMFMDLIVYDECRYIFDWMPTLDMFEEGVEDWNRQLSLRFAMDSIAKQRRWYNEEFFSGTAVIDQMEKTFEAKELKKRKRIIKPFDF</sequence>
<evidence type="ECO:0000313" key="2">
    <source>
        <dbReference type="Proteomes" id="UP001157960"/>
    </source>
</evidence>
<protein>
    <submittedName>
        <fullName evidence="1">Uncharacterized protein</fullName>
    </submittedName>
</protein>
<accession>A0ABY1PI79</accession>
<name>A0ABY1PI79_9FLAO</name>
<dbReference type="RefSeq" id="WP_283423657.1">
    <property type="nucleotide sequence ID" value="NZ_FXTZ01000017.1"/>
</dbReference>
<reference evidence="1 2" key="1">
    <citation type="submission" date="2017-05" db="EMBL/GenBank/DDBJ databases">
        <authorList>
            <person name="Varghese N."/>
            <person name="Submissions S."/>
        </authorList>
    </citation>
    <scope>NUCLEOTIDE SEQUENCE [LARGE SCALE GENOMIC DNA]</scope>
    <source>
        <strain evidence="1 2">DSM 28214</strain>
    </source>
</reference>
<comment type="caution">
    <text evidence="1">The sequence shown here is derived from an EMBL/GenBank/DDBJ whole genome shotgun (WGS) entry which is preliminary data.</text>
</comment>
<gene>
    <name evidence="1" type="ORF">SAMN06264346_11750</name>
</gene>
<organism evidence="1 2">
    <name type="scientific">Chryseobacterium profundimaris</name>
    <dbReference type="NCBI Taxonomy" id="1387275"/>
    <lineage>
        <taxon>Bacteria</taxon>
        <taxon>Pseudomonadati</taxon>
        <taxon>Bacteroidota</taxon>
        <taxon>Flavobacteriia</taxon>
        <taxon>Flavobacteriales</taxon>
        <taxon>Weeksellaceae</taxon>
        <taxon>Chryseobacterium group</taxon>
        <taxon>Chryseobacterium</taxon>
    </lineage>
</organism>
<dbReference type="Proteomes" id="UP001157960">
    <property type="component" value="Unassembled WGS sequence"/>
</dbReference>
<proteinExistence type="predicted"/>